<keyword evidence="1" id="KW-0812">Transmembrane</keyword>
<evidence type="ECO:0000256" key="1">
    <source>
        <dbReference type="SAM" id="Phobius"/>
    </source>
</evidence>
<keyword evidence="3" id="KW-1185">Reference proteome</keyword>
<dbReference type="Proteomes" id="UP000540506">
    <property type="component" value="Unassembled WGS sequence"/>
</dbReference>
<reference evidence="2 3" key="1">
    <citation type="submission" date="2020-08" db="EMBL/GenBank/DDBJ databases">
        <title>Sequencing the genomes of 1000 actinobacteria strains.</title>
        <authorList>
            <person name="Klenk H.-P."/>
        </authorList>
    </citation>
    <scope>NUCLEOTIDE SEQUENCE [LARGE SCALE GENOMIC DNA]</scope>
    <source>
        <strain evidence="2 3">DSM 41654</strain>
    </source>
</reference>
<keyword evidence="1" id="KW-0472">Membrane</keyword>
<dbReference type="RefSeq" id="WP_184945235.1">
    <property type="nucleotide sequence ID" value="NZ_JACHJV010000002.1"/>
</dbReference>
<feature type="transmembrane region" description="Helical" evidence="1">
    <location>
        <begin position="20"/>
        <end position="43"/>
    </location>
</feature>
<gene>
    <name evidence="2" type="ORF">FHR34_007335</name>
</gene>
<accession>A0A7W7RA46</accession>
<evidence type="ECO:0000313" key="3">
    <source>
        <dbReference type="Proteomes" id="UP000540506"/>
    </source>
</evidence>
<sequence length="56" mass="6091">MYPTLPGGPLPIHQLAHTGVQILPLMVVAVFLVVAGTVMARALRPRSDRSTSKRRN</sequence>
<evidence type="ECO:0000313" key="2">
    <source>
        <dbReference type="EMBL" id="MBB4928240.1"/>
    </source>
</evidence>
<proteinExistence type="predicted"/>
<name>A0A7W7RA46_KITKI</name>
<protein>
    <submittedName>
        <fullName evidence="2">Uncharacterized protein</fullName>
    </submittedName>
</protein>
<keyword evidence="1" id="KW-1133">Transmembrane helix</keyword>
<comment type="caution">
    <text evidence="2">The sequence shown here is derived from an EMBL/GenBank/DDBJ whole genome shotgun (WGS) entry which is preliminary data.</text>
</comment>
<dbReference type="EMBL" id="JACHJV010000002">
    <property type="protein sequence ID" value="MBB4928240.1"/>
    <property type="molecule type" value="Genomic_DNA"/>
</dbReference>
<dbReference type="AlphaFoldDB" id="A0A7W7RA46"/>
<organism evidence="2 3">
    <name type="scientific">Kitasatospora kifunensis</name>
    <name type="common">Streptomyces kifunensis</name>
    <dbReference type="NCBI Taxonomy" id="58351"/>
    <lineage>
        <taxon>Bacteria</taxon>
        <taxon>Bacillati</taxon>
        <taxon>Actinomycetota</taxon>
        <taxon>Actinomycetes</taxon>
        <taxon>Kitasatosporales</taxon>
        <taxon>Streptomycetaceae</taxon>
        <taxon>Kitasatospora</taxon>
    </lineage>
</organism>